<dbReference type="RefSeq" id="WP_248866169.1">
    <property type="nucleotide sequence ID" value="NZ_CP086322.1"/>
</dbReference>
<organism evidence="1 2">
    <name type="scientific">Streptomyces halobius</name>
    <dbReference type="NCBI Taxonomy" id="2879846"/>
    <lineage>
        <taxon>Bacteria</taxon>
        <taxon>Bacillati</taxon>
        <taxon>Actinomycetota</taxon>
        <taxon>Actinomycetes</taxon>
        <taxon>Kitasatosporales</taxon>
        <taxon>Streptomycetaceae</taxon>
        <taxon>Streptomyces</taxon>
    </lineage>
</organism>
<protein>
    <submittedName>
        <fullName evidence="1">Uncharacterized protein</fullName>
    </submittedName>
</protein>
<dbReference type="Proteomes" id="UP000830115">
    <property type="component" value="Chromosome"/>
</dbReference>
<name>A0ABY4MC41_9ACTN</name>
<sequence length="81" mass="9086">MADDEAPRRLKLTGGARMVGDHVAVSAMVFRGPVHIATEEVFLSVDDASVLQAQLTRALDHRAFPGMERREREKSRMQYGF</sequence>
<dbReference type="EMBL" id="CP086322">
    <property type="protein sequence ID" value="UQA95265.1"/>
    <property type="molecule type" value="Genomic_DNA"/>
</dbReference>
<proteinExistence type="predicted"/>
<accession>A0ABY4MC41</accession>
<reference evidence="1" key="1">
    <citation type="submission" date="2021-10" db="EMBL/GenBank/DDBJ databases">
        <title>Streptomyces nigrumlapis sp.nov.,an antimicrobial producing actinobacterium isolated from Black Gobi rocks.</title>
        <authorList>
            <person name="Wen Y."/>
            <person name="Zhang W."/>
            <person name="Liu X.G."/>
        </authorList>
    </citation>
    <scope>NUCLEOTIDE SEQUENCE</scope>
    <source>
        <strain evidence="1">ST13-2-2</strain>
    </source>
</reference>
<gene>
    <name evidence="1" type="ORF">K9S39_28480</name>
</gene>
<evidence type="ECO:0000313" key="1">
    <source>
        <dbReference type="EMBL" id="UQA95265.1"/>
    </source>
</evidence>
<evidence type="ECO:0000313" key="2">
    <source>
        <dbReference type="Proteomes" id="UP000830115"/>
    </source>
</evidence>
<keyword evidence="2" id="KW-1185">Reference proteome</keyword>